<reference evidence="8 9" key="1">
    <citation type="submission" date="2016-10" db="EMBL/GenBank/DDBJ databases">
        <authorList>
            <person name="de Groot N.N."/>
        </authorList>
    </citation>
    <scope>NUCLEOTIDE SEQUENCE [LARGE SCALE GENOMIC DNA]</scope>
    <source>
        <strain evidence="8 9">DSM 25294</strain>
    </source>
</reference>
<dbReference type="PANTHER" id="PTHR22911">
    <property type="entry name" value="ACYL-MALONYL CONDENSING ENZYME-RELATED"/>
    <property type="match status" value="1"/>
</dbReference>
<feature type="transmembrane region" description="Helical" evidence="6">
    <location>
        <begin position="132"/>
        <end position="150"/>
    </location>
</feature>
<dbReference type="PANTHER" id="PTHR22911:SF6">
    <property type="entry name" value="SOLUTE CARRIER FAMILY 35 MEMBER G1"/>
    <property type="match status" value="1"/>
</dbReference>
<comment type="similarity">
    <text evidence="2">Belongs to the drug/metabolite transporter (DMT) superfamily. 10 TMS drug/metabolite exporter (DME) (TC 2.A.7.3) family.</text>
</comment>
<proteinExistence type="inferred from homology"/>
<keyword evidence="9" id="KW-1185">Reference proteome</keyword>
<dbReference type="InterPro" id="IPR037185">
    <property type="entry name" value="EmrE-like"/>
</dbReference>
<organism evidence="8 9">
    <name type="scientific">Aliiruegeria lutimaris</name>
    <dbReference type="NCBI Taxonomy" id="571298"/>
    <lineage>
        <taxon>Bacteria</taxon>
        <taxon>Pseudomonadati</taxon>
        <taxon>Pseudomonadota</taxon>
        <taxon>Alphaproteobacteria</taxon>
        <taxon>Rhodobacterales</taxon>
        <taxon>Roseobacteraceae</taxon>
        <taxon>Aliiruegeria</taxon>
    </lineage>
</organism>
<evidence type="ECO:0000256" key="1">
    <source>
        <dbReference type="ARBA" id="ARBA00004141"/>
    </source>
</evidence>
<evidence type="ECO:0000256" key="2">
    <source>
        <dbReference type="ARBA" id="ARBA00009853"/>
    </source>
</evidence>
<dbReference type="STRING" id="571298.SAMN04488026_10778"/>
<evidence type="ECO:0000256" key="3">
    <source>
        <dbReference type="ARBA" id="ARBA00022692"/>
    </source>
</evidence>
<dbReference type="GO" id="GO:0016020">
    <property type="term" value="C:membrane"/>
    <property type="evidence" value="ECO:0007669"/>
    <property type="project" value="UniProtKB-SubCell"/>
</dbReference>
<keyword evidence="3 6" id="KW-0812">Transmembrane</keyword>
<evidence type="ECO:0000313" key="9">
    <source>
        <dbReference type="Proteomes" id="UP000199382"/>
    </source>
</evidence>
<feature type="domain" description="EamA" evidence="7">
    <location>
        <begin position="157"/>
        <end position="283"/>
    </location>
</feature>
<feature type="transmembrane region" description="Helical" evidence="6">
    <location>
        <begin position="101"/>
        <end position="123"/>
    </location>
</feature>
<dbReference type="InterPro" id="IPR000620">
    <property type="entry name" value="EamA_dom"/>
</dbReference>
<dbReference type="SUPFAM" id="SSF103481">
    <property type="entry name" value="Multidrug resistance efflux transporter EmrE"/>
    <property type="match status" value="2"/>
</dbReference>
<protein>
    <submittedName>
        <fullName evidence="8">EamA-like transporter family protein</fullName>
    </submittedName>
</protein>
<sequence>MTRIIASLGPAAAGAFFMISAGALFAVVNSLLQYGAMVHGLSSAKLTFWQYLIAFLFSLPWLWANGLGALRTKSFGFHLLRVVFAVGGVQLWAAGLAHVPIWQAIALIMLSPMFVTLGATYFLSEEATLSRWAAVATGFAGGMLILAPWSDAFTPYALLPVGAAALWASSSLVAKKLTNTESPESLTVYLLLLLTPFNAVIAWEGGLTLDVGPSGLLLICTGLLTALANYALVRAYSLADAAYLQPFDNVKLLFNVTLGVAVFGFYPPGSLWIGAALIIGASSWLLSQESGGQRRAA</sequence>
<gene>
    <name evidence="8" type="ORF">SAMN04488026_10778</name>
</gene>
<keyword evidence="4 6" id="KW-1133">Transmembrane helix</keyword>
<dbReference type="EMBL" id="FNEK01000077">
    <property type="protein sequence ID" value="SDL29882.1"/>
    <property type="molecule type" value="Genomic_DNA"/>
</dbReference>
<feature type="transmembrane region" description="Helical" evidence="6">
    <location>
        <begin position="215"/>
        <end position="237"/>
    </location>
</feature>
<dbReference type="OrthoDB" id="9812899at2"/>
<evidence type="ECO:0000256" key="4">
    <source>
        <dbReference type="ARBA" id="ARBA00022989"/>
    </source>
</evidence>
<evidence type="ECO:0000256" key="6">
    <source>
        <dbReference type="SAM" id="Phobius"/>
    </source>
</evidence>
<evidence type="ECO:0000313" key="8">
    <source>
        <dbReference type="EMBL" id="SDL29882.1"/>
    </source>
</evidence>
<evidence type="ECO:0000256" key="5">
    <source>
        <dbReference type="ARBA" id="ARBA00023136"/>
    </source>
</evidence>
<dbReference type="Proteomes" id="UP000199382">
    <property type="component" value="Unassembled WGS sequence"/>
</dbReference>
<dbReference type="Pfam" id="PF00892">
    <property type="entry name" value="EamA"/>
    <property type="match status" value="2"/>
</dbReference>
<dbReference type="AlphaFoldDB" id="A0A1G9IXR6"/>
<feature type="transmembrane region" description="Helical" evidence="6">
    <location>
        <begin position="75"/>
        <end position="95"/>
    </location>
</feature>
<evidence type="ECO:0000259" key="7">
    <source>
        <dbReference type="Pfam" id="PF00892"/>
    </source>
</evidence>
<feature type="transmembrane region" description="Helical" evidence="6">
    <location>
        <begin position="46"/>
        <end position="63"/>
    </location>
</feature>
<comment type="subcellular location">
    <subcellularLocation>
        <location evidence="1">Membrane</location>
        <topology evidence="1">Multi-pass membrane protein</topology>
    </subcellularLocation>
</comment>
<name>A0A1G9IXR6_9RHOB</name>
<feature type="transmembrane region" description="Helical" evidence="6">
    <location>
        <begin position="156"/>
        <end position="174"/>
    </location>
</feature>
<feature type="domain" description="EamA" evidence="7">
    <location>
        <begin position="14"/>
        <end position="146"/>
    </location>
</feature>
<feature type="transmembrane region" description="Helical" evidence="6">
    <location>
        <begin position="186"/>
        <end position="203"/>
    </location>
</feature>
<keyword evidence="5 6" id="KW-0472">Membrane</keyword>
<accession>A0A1G9IXR6</accession>
<feature type="transmembrane region" description="Helical" evidence="6">
    <location>
        <begin position="249"/>
        <end position="265"/>
    </location>
</feature>
<feature type="transmembrane region" description="Helical" evidence="6">
    <location>
        <begin position="12"/>
        <end position="34"/>
    </location>
</feature>
<dbReference type="RefSeq" id="WP_093163164.1">
    <property type="nucleotide sequence ID" value="NZ_FNEK01000077.1"/>
</dbReference>